<dbReference type="Proteomes" id="UP000611723">
    <property type="component" value="Unassembled WGS sequence"/>
</dbReference>
<evidence type="ECO:0000256" key="1">
    <source>
        <dbReference type="SAM" id="MobiDB-lite"/>
    </source>
</evidence>
<keyword evidence="2" id="KW-0732">Signal</keyword>
<evidence type="ECO:0000313" key="3">
    <source>
        <dbReference type="EMBL" id="MBK6265563.1"/>
    </source>
</evidence>
<evidence type="ECO:0000313" key="4">
    <source>
        <dbReference type="Proteomes" id="UP000611723"/>
    </source>
</evidence>
<feature type="compositionally biased region" description="Basic and acidic residues" evidence="1">
    <location>
        <begin position="29"/>
        <end position="40"/>
    </location>
</feature>
<feature type="region of interest" description="Disordered" evidence="1">
    <location>
        <begin position="29"/>
        <end position="59"/>
    </location>
</feature>
<reference evidence="3" key="1">
    <citation type="submission" date="2021-01" db="EMBL/GenBank/DDBJ databases">
        <title>Marivirga aurantiaca sp. nov., isolated from intertidal surface sediments.</title>
        <authorList>
            <person name="Zhang M."/>
        </authorList>
    </citation>
    <scope>NUCLEOTIDE SEQUENCE</scope>
    <source>
        <strain evidence="3">S37H4</strain>
    </source>
</reference>
<organism evidence="3 4">
    <name type="scientific">Marivirga aurantiaca</name>
    <dbReference type="NCBI Taxonomy" id="2802615"/>
    <lineage>
        <taxon>Bacteria</taxon>
        <taxon>Pseudomonadati</taxon>
        <taxon>Bacteroidota</taxon>
        <taxon>Cytophagia</taxon>
        <taxon>Cytophagales</taxon>
        <taxon>Marivirgaceae</taxon>
        <taxon>Marivirga</taxon>
    </lineage>
</organism>
<accession>A0A934WYK3</accession>
<dbReference type="EMBL" id="JAEQBW010000004">
    <property type="protein sequence ID" value="MBK6265563.1"/>
    <property type="molecule type" value="Genomic_DNA"/>
</dbReference>
<dbReference type="AlphaFoldDB" id="A0A934WYK3"/>
<gene>
    <name evidence="3" type="ORF">JKA74_10985</name>
</gene>
<dbReference type="RefSeq" id="WP_201431242.1">
    <property type="nucleotide sequence ID" value="NZ_JAEQBW010000004.1"/>
</dbReference>
<sequence length="112" mass="12403">MKKPLKSIGLALVLGIFTITAGFASNLHTEDKEKLPDPKKTATSKDPVKKTIKTDSLTNYNKETKSDSITVHKAHNPSSMSSMSYNILFQVIYRYSFSEIFDSPSGSEIVTD</sequence>
<evidence type="ECO:0000256" key="2">
    <source>
        <dbReference type="SAM" id="SignalP"/>
    </source>
</evidence>
<proteinExistence type="predicted"/>
<feature type="signal peptide" evidence="2">
    <location>
        <begin position="1"/>
        <end position="24"/>
    </location>
</feature>
<comment type="caution">
    <text evidence="3">The sequence shown here is derived from an EMBL/GenBank/DDBJ whole genome shotgun (WGS) entry which is preliminary data.</text>
</comment>
<feature type="chain" id="PRO_5036744605" evidence="2">
    <location>
        <begin position="25"/>
        <end position="112"/>
    </location>
</feature>
<keyword evidence="4" id="KW-1185">Reference proteome</keyword>
<name>A0A934WYK3_9BACT</name>
<protein>
    <submittedName>
        <fullName evidence="3">Uncharacterized protein</fullName>
    </submittedName>
</protein>